<evidence type="ECO:0008006" key="3">
    <source>
        <dbReference type="Google" id="ProtNLM"/>
    </source>
</evidence>
<dbReference type="EMBL" id="CAKMRJ010003334">
    <property type="protein sequence ID" value="CAH1430396.1"/>
    <property type="molecule type" value="Genomic_DNA"/>
</dbReference>
<proteinExistence type="predicted"/>
<evidence type="ECO:0000313" key="1">
    <source>
        <dbReference type="EMBL" id="CAH1430396.1"/>
    </source>
</evidence>
<reference evidence="1 2" key="1">
    <citation type="submission" date="2022-01" db="EMBL/GenBank/DDBJ databases">
        <authorList>
            <person name="Xiong W."/>
            <person name="Schranz E."/>
        </authorList>
    </citation>
    <scope>NUCLEOTIDE SEQUENCE [LARGE SCALE GENOMIC DNA]</scope>
</reference>
<organism evidence="1 2">
    <name type="scientific">Lactuca virosa</name>
    <dbReference type="NCBI Taxonomy" id="75947"/>
    <lineage>
        <taxon>Eukaryota</taxon>
        <taxon>Viridiplantae</taxon>
        <taxon>Streptophyta</taxon>
        <taxon>Embryophyta</taxon>
        <taxon>Tracheophyta</taxon>
        <taxon>Spermatophyta</taxon>
        <taxon>Magnoliopsida</taxon>
        <taxon>eudicotyledons</taxon>
        <taxon>Gunneridae</taxon>
        <taxon>Pentapetalae</taxon>
        <taxon>asterids</taxon>
        <taxon>campanulids</taxon>
        <taxon>Asterales</taxon>
        <taxon>Asteraceae</taxon>
        <taxon>Cichorioideae</taxon>
        <taxon>Cichorieae</taxon>
        <taxon>Lactucinae</taxon>
        <taxon>Lactuca</taxon>
    </lineage>
</organism>
<accession>A0AAU9MXX4</accession>
<dbReference type="AlphaFoldDB" id="A0AAU9MXX4"/>
<gene>
    <name evidence="1" type="ORF">LVIROSA_LOCUS17172</name>
</gene>
<name>A0AAU9MXX4_9ASTR</name>
<evidence type="ECO:0000313" key="2">
    <source>
        <dbReference type="Proteomes" id="UP001157418"/>
    </source>
</evidence>
<protein>
    <recommendedName>
        <fullName evidence="3">Secreted protein</fullName>
    </recommendedName>
</protein>
<sequence length="99" mass="11406">MMSAAIFLSLCRSRSPTLKACLTPVDLENTHRRKFLLTTVLNPTKCSTKCPAYKKPSNPRLNSCSTGKKQRLIAPNPKYTFSDLWFFCWELFRGRFITN</sequence>
<dbReference type="Proteomes" id="UP001157418">
    <property type="component" value="Unassembled WGS sequence"/>
</dbReference>
<keyword evidence="2" id="KW-1185">Reference proteome</keyword>
<comment type="caution">
    <text evidence="1">The sequence shown here is derived from an EMBL/GenBank/DDBJ whole genome shotgun (WGS) entry which is preliminary data.</text>
</comment>